<keyword evidence="7" id="KW-0687">Ribonucleoprotein</keyword>
<evidence type="ECO:0000256" key="3">
    <source>
        <dbReference type="ARBA" id="ARBA00022603"/>
    </source>
</evidence>
<evidence type="ECO:0000256" key="1">
    <source>
        <dbReference type="ARBA" id="ARBA00009741"/>
    </source>
</evidence>
<keyword evidence="7" id="KW-0689">Ribosomal protein</keyword>
<dbReference type="Pfam" id="PF06325">
    <property type="entry name" value="PrmA"/>
    <property type="match status" value="1"/>
</dbReference>
<dbReference type="GO" id="GO:0005829">
    <property type="term" value="C:cytosol"/>
    <property type="evidence" value="ECO:0007669"/>
    <property type="project" value="TreeGrafter"/>
</dbReference>
<comment type="function">
    <text evidence="6">Methylates ribosomal protein L11.</text>
</comment>
<reference evidence="7 8" key="1">
    <citation type="journal article" date="2011" name="Front. Microbiol.">
        <title>Genomic signatures of strain selection and enhancement in Bacillus atrophaeus var. globigii, a historical biowarfare simulant.</title>
        <authorList>
            <person name="Gibbons H.S."/>
            <person name="Broomall S.M."/>
            <person name="McNew L.A."/>
            <person name="Daligault H."/>
            <person name="Chapman C."/>
            <person name="Bruce D."/>
            <person name="Karavis M."/>
            <person name="Krepps M."/>
            <person name="McGregor P.A."/>
            <person name="Hong C."/>
            <person name="Park K.H."/>
            <person name="Akmal A."/>
            <person name="Feldman A."/>
            <person name="Lin J.S."/>
            <person name="Chang W.E."/>
            <person name="Higgs B.W."/>
            <person name="Demirev P."/>
            <person name="Lindquist J."/>
            <person name="Liem A."/>
            <person name="Fochler E."/>
            <person name="Read T.D."/>
            <person name="Tapia R."/>
            <person name="Johnson S."/>
            <person name="Bishop-Lilly K.A."/>
            <person name="Detter C."/>
            <person name="Han C."/>
            <person name="Sozhamannan S."/>
            <person name="Rosenzweig C.N."/>
            <person name="Skowronski E.W."/>
        </authorList>
    </citation>
    <scope>NUCLEOTIDE SEQUENCE [LARGE SCALE GENOMIC DNA]</scope>
    <source>
        <strain evidence="7 8">AIT1</strain>
    </source>
</reference>
<dbReference type="HAMAP" id="MF_00735">
    <property type="entry name" value="Methyltr_PrmA"/>
    <property type="match status" value="1"/>
</dbReference>
<dbReference type="PANTHER" id="PTHR43648:SF1">
    <property type="entry name" value="ELECTRON TRANSFER FLAVOPROTEIN BETA SUBUNIT LYSINE METHYLTRANSFERASE"/>
    <property type="match status" value="1"/>
</dbReference>
<evidence type="ECO:0000256" key="4">
    <source>
        <dbReference type="ARBA" id="ARBA00022679"/>
    </source>
</evidence>
<dbReference type="InterPro" id="IPR050078">
    <property type="entry name" value="Ribosomal_L11_MeTrfase_PrmA"/>
</dbReference>
<keyword evidence="2 6" id="KW-0963">Cytoplasm</keyword>
<name>A0A432WYP1_9GAMM</name>
<dbReference type="GO" id="GO:0005840">
    <property type="term" value="C:ribosome"/>
    <property type="evidence" value="ECO:0007669"/>
    <property type="project" value="UniProtKB-KW"/>
</dbReference>
<feature type="binding site" evidence="6">
    <location>
        <position position="166"/>
    </location>
    <ligand>
        <name>S-adenosyl-L-methionine</name>
        <dbReference type="ChEBI" id="CHEBI:59789"/>
    </ligand>
</feature>
<dbReference type="RefSeq" id="WP_126758004.1">
    <property type="nucleotide sequence ID" value="NZ_PIPQ01000008.1"/>
</dbReference>
<gene>
    <name evidence="6" type="primary">prmA</name>
    <name evidence="7" type="ORF">CWE15_10320</name>
</gene>
<dbReference type="InterPro" id="IPR029063">
    <property type="entry name" value="SAM-dependent_MTases_sf"/>
</dbReference>
<comment type="similarity">
    <text evidence="1 6">Belongs to the methyltransferase superfamily. PrmA family.</text>
</comment>
<comment type="subcellular location">
    <subcellularLocation>
        <location evidence="6">Cytoplasm</location>
    </subcellularLocation>
</comment>
<dbReference type="Proteomes" id="UP000286976">
    <property type="component" value="Unassembled WGS sequence"/>
</dbReference>
<dbReference type="InterPro" id="IPR004498">
    <property type="entry name" value="Ribosomal_PrmA_MeTrfase"/>
</dbReference>
<protein>
    <recommendedName>
        <fullName evidence="6">Ribosomal protein L11 methyltransferase</fullName>
        <shortName evidence="6">L11 Mtase</shortName>
        <ecNumber evidence="6">2.1.1.-</ecNumber>
    </recommendedName>
</protein>
<keyword evidence="4 6" id="KW-0808">Transferase</keyword>
<evidence type="ECO:0000256" key="2">
    <source>
        <dbReference type="ARBA" id="ARBA00022490"/>
    </source>
</evidence>
<keyword evidence="8" id="KW-1185">Reference proteome</keyword>
<dbReference type="PANTHER" id="PTHR43648">
    <property type="entry name" value="ELECTRON TRANSFER FLAVOPROTEIN BETA SUBUNIT LYSINE METHYLTRANSFERASE"/>
    <property type="match status" value="1"/>
</dbReference>
<evidence type="ECO:0000313" key="7">
    <source>
        <dbReference type="EMBL" id="RUO38892.1"/>
    </source>
</evidence>
<organism evidence="7 8">
    <name type="scientific">Aliidiomarina taiwanensis</name>
    <dbReference type="NCBI Taxonomy" id="946228"/>
    <lineage>
        <taxon>Bacteria</taxon>
        <taxon>Pseudomonadati</taxon>
        <taxon>Pseudomonadota</taxon>
        <taxon>Gammaproteobacteria</taxon>
        <taxon>Alteromonadales</taxon>
        <taxon>Idiomarinaceae</taxon>
        <taxon>Aliidiomarina</taxon>
    </lineage>
</organism>
<dbReference type="EMBL" id="PIPQ01000008">
    <property type="protein sequence ID" value="RUO38892.1"/>
    <property type="molecule type" value="Genomic_DNA"/>
</dbReference>
<feature type="binding site" evidence="6">
    <location>
        <position position="229"/>
    </location>
    <ligand>
        <name>S-adenosyl-L-methionine</name>
        <dbReference type="ChEBI" id="CHEBI:59789"/>
    </ligand>
</feature>
<evidence type="ECO:0000256" key="5">
    <source>
        <dbReference type="ARBA" id="ARBA00022691"/>
    </source>
</evidence>
<dbReference type="GO" id="GO:0032259">
    <property type="term" value="P:methylation"/>
    <property type="evidence" value="ECO:0007669"/>
    <property type="project" value="UniProtKB-KW"/>
</dbReference>
<comment type="catalytic activity">
    <reaction evidence="6">
        <text>L-lysyl-[protein] + 3 S-adenosyl-L-methionine = N(6),N(6),N(6)-trimethyl-L-lysyl-[protein] + 3 S-adenosyl-L-homocysteine + 3 H(+)</text>
        <dbReference type="Rhea" id="RHEA:54192"/>
        <dbReference type="Rhea" id="RHEA-COMP:9752"/>
        <dbReference type="Rhea" id="RHEA-COMP:13826"/>
        <dbReference type="ChEBI" id="CHEBI:15378"/>
        <dbReference type="ChEBI" id="CHEBI:29969"/>
        <dbReference type="ChEBI" id="CHEBI:57856"/>
        <dbReference type="ChEBI" id="CHEBI:59789"/>
        <dbReference type="ChEBI" id="CHEBI:61961"/>
    </reaction>
</comment>
<keyword evidence="5 6" id="KW-0949">S-adenosyl-L-methionine</keyword>
<dbReference type="CDD" id="cd02440">
    <property type="entry name" value="AdoMet_MTases"/>
    <property type="match status" value="1"/>
</dbReference>
<proteinExistence type="inferred from homology"/>
<dbReference type="EC" id="2.1.1.-" evidence="6"/>
<dbReference type="Gene3D" id="3.40.50.150">
    <property type="entry name" value="Vaccinia Virus protein VP39"/>
    <property type="match status" value="1"/>
</dbReference>
<dbReference type="SUPFAM" id="SSF53335">
    <property type="entry name" value="S-adenosyl-L-methionine-dependent methyltransferases"/>
    <property type="match status" value="1"/>
</dbReference>
<dbReference type="OrthoDB" id="9785995at2"/>
<dbReference type="NCBIfam" id="TIGR00406">
    <property type="entry name" value="prmA"/>
    <property type="match status" value="1"/>
</dbReference>
<evidence type="ECO:0000313" key="8">
    <source>
        <dbReference type="Proteomes" id="UP000286976"/>
    </source>
</evidence>
<feature type="binding site" evidence="6">
    <location>
        <position position="188"/>
    </location>
    <ligand>
        <name>S-adenosyl-L-methionine</name>
        <dbReference type="ChEBI" id="CHEBI:59789"/>
    </ligand>
</feature>
<accession>A0A432WYP1</accession>
<feature type="binding site" evidence="6">
    <location>
        <position position="145"/>
    </location>
    <ligand>
        <name>S-adenosyl-L-methionine</name>
        <dbReference type="ChEBI" id="CHEBI:59789"/>
    </ligand>
</feature>
<keyword evidence="3 6" id="KW-0489">Methyltransferase</keyword>
<comment type="caution">
    <text evidence="7">The sequence shown here is derived from an EMBL/GenBank/DDBJ whole genome shotgun (WGS) entry which is preliminary data.</text>
</comment>
<dbReference type="PIRSF" id="PIRSF000401">
    <property type="entry name" value="RPL11_MTase"/>
    <property type="match status" value="1"/>
</dbReference>
<evidence type="ECO:0000256" key="6">
    <source>
        <dbReference type="HAMAP-Rule" id="MF_00735"/>
    </source>
</evidence>
<dbReference type="AlphaFoldDB" id="A0A432WYP1"/>
<dbReference type="GO" id="GO:0016279">
    <property type="term" value="F:protein-lysine N-methyltransferase activity"/>
    <property type="evidence" value="ECO:0007669"/>
    <property type="project" value="TreeGrafter"/>
</dbReference>
<sequence>MAWIQLTLTTDNEHARQLGDILMANQAQAVTYRDAQDAPIFEPPPGEIALWSQSLVTGLYPAETNLAPILANLKKVGFLAKPLQYKTDPLEDKDWERAWMDNFKPICFGQRFWVVPSWHQPPEPNQPYLLLDPGMAFGTGTHPTTALCLEWLTEQNLEGKTIVDFGCGSGILGIAALKLGAARCIGIDIDQQALKASKENAERNGVADQFEVYLAHEAPAIQADLVIANILAGPLQELAPIIQGYLKPQGPLALSGILERQAADVMHAYQPRISFNPPRHQEEWTLVSGRCTALLP</sequence>